<evidence type="ECO:0000256" key="1">
    <source>
        <dbReference type="ARBA" id="ARBA00022630"/>
    </source>
</evidence>
<dbReference type="EMBL" id="ML991841">
    <property type="protein sequence ID" value="KAF2230422.1"/>
    <property type="molecule type" value="Genomic_DNA"/>
</dbReference>
<dbReference type="InterPro" id="IPR036188">
    <property type="entry name" value="FAD/NAD-bd_sf"/>
</dbReference>
<dbReference type="AlphaFoldDB" id="A0A6A6GXH0"/>
<organism evidence="5 6">
    <name type="scientific">Viridothelium virens</name>
    <name type="common">Speckled blister lichen</name>
    <name type="synonym">Trypethelium virens</name>
    <dbReference type="NCBI Taxonomy" id="1048519"/>
    <lineage>
        <taxon>Eukaryota</taxon>
        <taxon>Fungi</taxon>
        <taxon>Dikarya</taxon>
        <taxon>Ascomycota</taxon>
        <taxon>Pezizomycotina</taxon>
        <taxon>Dothideomycetes</taxon>
        <taxon>Dothideomycetes incertae sedis</taxon>
        <taxon>Trypetheliales</taxon>
        <taxon>Trypetheliaceae</taxon>
        <taxon>Viridothelium</taxon>
    </lineage>
</organism>
<dbReference type="PANTHER" id="PTHR23023">
    <property type="entry name" value="DIMETHYLANILINE MONOOXYGENASE"/>
    <property type="match status" value="1"/>
</dbReference>
<reference evidence="5" key="1">
    <citation type="journal article" date="2020" name="Stud. Mycol.">
        <title>101 Dothideomycetes genomes: a test case for predicting lifestyles and emergence of pathogens.</title>
        <authorList>
            <person name="Haridas S."/>
            <person name="Albert R."/>
            <person name="Binder M."/>
            <person name="Bloem J."/>
            <person name="Labutti K."/>
            <person name="Salamov A."/>
            <person name="Andreopoulos B."/>
            <person name="Baker S."/>
            <person name="Barry K."/>
            <person name="Bills G."/>
            <person name="Bluhm B."/>
            <person name="Cannon C."/>
            <person name="Castanera R."/>
            <person name="Culley D."/>
            <person name="Daum C."/>
            <person name="Ezra D."/>
            <person name="Gonzalez J."/>
            <person name="Henrissat B."/>
            <person name="Kuo A."/>
            <person name="Liang C."/>
            <person name="Lipzen A."/>
            <person name="Lutzoni F."/>
            <person name="Magnuson J."/>
            <person name="Mondo S."/>
            <person name="Nolan M."/>
            <person name="Ohm R."/>
            <person name="Pangilinan J."/>
            <person name="Park H.-J."/>
            <person name="Ramirez L."/>
            <person name="Alfaro M."/>
            <person name="Sun H."/>
            <person name="Tritt A."/>
            <person name="Yoshinaga Y."/>
            <person name="Zwiers L.-H."/>
            <person name="Turgeon B."/>
            <person name="Goodwin S."/>
            <person name="Spatafora J."/>
            <person name="Crous P."/>
            <person name="Grigoriev I."/>
        </authorList>
    </citation>
    <scope>NUCLEOTIDE SEQUENCE</scope>
    <source>
        <strain evidence="5">Tuck. ex Michener</strain>
    </source>
</reference>
<dbReference type="Pfam" id="PF13738">
    <property type="entry name" value="Pyr_redox_3"/>
    <property type="match status" value="1"/>
</dbReference>
<name>A0A6A6GXH0_VIRVR</name>
<evidence type="ECO:0000313" key="5">
    <source>
        <dbReference type="EMBL" id="KAF2230422.1"/>
    </source>
</evidence>
<dbReference type="InterPro" id="IPR050346">
    <property type="entry name" value="FMO-like"/>
</dbReference>
<proteinExistence type="predicted"/>
<evidence type="ECO:0000256" key="4">
    <source>
        <dbReference type="SAM" id="MobiDB-lite"/>
    </source>
</evidence>
<evidence type="ECO:0000256" key="2">
    <source>
        <dbReference type="ARBA" id="ARBA00022827"/>
    </source>
</evidence>
<dbReference type="Proteomes" id="UP000800092">
    <property type="component" value="Unassembled WGS sequence"/>
</dbReference>
<keyword evidence="3" id="KW-0560">Oxidoreductase</keyword>
<keyword evidence="5" id="KW-0503">Monooxygenase</keyword>
<keyword evidence="1" id="KW-0285">Flavoprotein</keyword>
<gene>
    <name evidence="5" type="ORF">EV356DRAFT_341440</name>
</gene>
<evidence type="ECO:0000256" key="3">
    <source>
        <dbReference type="ARBA" id="ARBA00023002"/>
    </source>
</evidence>
<feature type="region of interest" description="Disordered" evidence="4">
    <location>
        <begin position="412"/>
        <end position="431"/>
    </location>
</feature>
<sequence>MDVLDVVVVGAGWQGLIAAKTYLQVHPSIRLAIFEASPEIGGVWSPSRCYPFLKTNNQAGTFQTGDFPMTKAQFGAEPGKHIPGQIVHKYLAAYAKHFRLNEHLQYNSKVETAECKGSEGWLLSIVSTADGVNRQVLARKLIIATGLTSEPFVPKILGSKAFQGPIVHTKYLVQRDPELMAMSDIVVLGNSKSAYDAAYSYASRGKKVHLIIRESGKGPLWMVPSLVTPFKIWIERLLGMRLLTWFSPCVWGEADGYGFVRRFLNGTLLGRFILSSFWAILTADVEQALDFNKSAETKRLKPWTPPFWHGSGLSLLTYDNDFQSLVRTGRIEVHISDIEKLSADKVHLRNGVDLKADTIVSATGWSHSPPIKFLPSGIENDLGLPGCKSLSDSEVELSKLADVEILERYPFLKNQPTPSPQQISWKQNTSNDRPSHPWRLFRFIAPPAFISQRTIAFAGMLITVRTSTIAELQALWITSFLDGSLNVERCLDHFSCGTRRRFERDSLDSRIMWDTMLMTQFGRWRHPSGVGDRHPDFAFDSLPYFDLLMGDLGLEKRRKRGWFADIFQQHLPEDHGHVVEEWMKSRKKDS</sequence>
<feature type="compositionally biased region" description="Polar residues" evidence="4">
    <location>
        <begin position="414"/>
        <end position="431"/>
    </location>
</feature>
<evidence type="ECO:0000313" key="6">
    <source>
        <dbReference type="Proteomes" id="UP000800092"/>
    </source>
</evidence>
<dbReference type="OrthoDB" id="2915840at2759"/>
<keyword evidence="6" id="KW-1185">Reference proteome</keyword>
<keyword evidence="2" id="KW-0274">FAD</keyword>
<accession>A0A6A6GXH0</accession>
<protein>
    <submittedName>
        <fullName evidence="5">Flavin-binding monooxygenase-like family protein</fullName>
    </submittedName>
</protein>
<dbReference type="Gene3D" id="3.50.50.60">
    <property type="entry name" value="FAD/NAD(P)-binding domain"/>
    <property type="match status" value="1"/>
</dbReference>
<dbReference type="GO" id="GO:0004497">
    <property type="term" value="F:monooxygenase activity"/>
    <property type="evidence" value="ECO:0007669"/>
    <property type="project" value="UniProtKB-KW"/>
</dbReference>
<dbReference type="SUPFAM" id="SSF51905">
    <property type="entry name" value="FAD/NAD(P)-binding domain"/>
    <property type="match status" value="3"/>
</dbReference>